<reference evidence="1 2" key="1">
    <citation type="submission" date="2019-04" db="EMBL/GenBank/DDBJ databases">
        <title>Sphingobacterium olei sp. nov., isolated from oil-contaminated soil.</title>
        <authorList>
            <person name="Liu B."/>
        </authorList>
    </citation>
    <scope>NUCLEOTIDE SEQUENCE [LARGE SCALE GENOMIC DNA]</scope>
    <source>
        <strain evidence="1 2">HAL-9</strain>
    </source>
</reference>
<dbReference type="EMBL" id="SUME01000009">
    <property type="protein sequence ID" value="TJZ52526.1"/>
    <property type="molecule type" value="Genomic_DNA"/>
</dbReference>
<keyword evidence="2" id="KW-1185">Reference proteome</keyword>
<name>A0A4U0NEP2_9SPHI</name>
<sequence length="359" mass="41263">MKTLLNITLSIFLLTFYSCGNNKQTIHKIEQSVVDSTLTIENVGNKIDYDKTRVITSVYVSAREGIEFKQEGDEKSTTLGMYEYGARLDVIEETEKWLGVRERITRKFNVNGSNIESTGWEKVYVIKNKTGLINEVSLVSSDLNVISFLTLDKKTEYFENGKQLKAYLSLELIDKAIFDKNSSSSVDFILADTTVNKKKNGVIELKCKDKTVKFIDRPDAEEERQEFYYAGKVDFLNQYIIGGSYWESLDYRFIDITSGEETATFGEFPYISPDKQNVICIYTNPYETTADLELYAIFNNKIEHVMSASFRNWMPTVEGGAMYWGVDGYLYLTVNHVNSFWKADGNLNDKCQYMRIKIL</sequence>
<dbReference type="RefSeq" id="WP_136902944.1">
    <property type="nucleotide sequence ID" value="NZ_SUME01000009.1"/>
</dbReference>
<gene>
    <name evidence="1" type="ORF">FAZ15_19245</name>
</gene>
<proteinExistence type="predicted"/>
<organism evidence="1 2">
    <name type="scientific">Sphingobacterium olei</name>
    <dbReference type="NCBI Taxonomy" id="2571155"/>
    <lineage>
        <taxon>Bacteria</taxon>
        <taxon>Pseudomonadati</taxon>
        <taxon>Bacteroidota</taxon>
        <taxon>Sphingobacteriia</taxon>
        <taxon>Sphingobacteriales</taxon>
        <taxon>Sphingobacteriaceae</taxon>
        <taxon>Sphingobacterium</taxon>
    </lineage>
</organism>
<protein>
    <submittedName>
        <fullName evidence="1">SH3 domain-containing protein</fullName>
    </submittedName>
</protein>
<dbReference type="AlphaFoldDB" id="A0A4U0NEP2"/>
<accession>A0A4U0NEP2</accession>
<evidence type="ECO:0000313" key="2">
    <source>
        <dbReference type="Proteomes" id="UP000306808"/>
    </source>
</evidence>
<comment type="caution">
    <text evidence="1">The sequence shown here is derived from an EMBL/GenBank/DDBJ whole genome shotgun (WGS) entry which is preliminary data.</text>
</comment>
<evidence type="ECO:0000313" key="1">
    <source>
        <dbReference type="EMBL" id="TJZ52526.1"/>
    </source>
</evidence>
<dbReference type="Proteomes" id="UP000306808">
    <property type="component" value="Unassembled WGS sequence"/>
</dbReference>
<dbReference type="PROSITE" id="PS51257">
    <property type="entry name" value="PROKAR_LIPOPROTEIN"/>
    <property type="match status" value="1"/>
</dbReference>
<dbReference type="OrthoDB" id="995425at2"/>